<keyword evidence="5" id="KW-0812">Transmembrane</keyword>
<name>A0A288QAC8_9LACO</name>
<dbReference type="KEGG" id="wso:WSWS_00425"/>
<keyword evidence="9" id="KW-0472">Membrane</keyword>
<dbReference type="Proteomes" id="UP000254912">
    <property type="component" value="Unassembled WGS sequence"/>
</dbReference>
<keyword evidence="3" id="KW-0813">Transport</keyword>
<evidence type="ECO:0000256" key="9">
    <source>
        <dbReference type="ARBA" id="ARBA00023136"/>
    </source>
</evidence>
<dbReference type="PANTHER" id="PTHR33909">
    <property type="entry name" value="SEC TRANSLOCON ACCESSORY COMPLEX SUBUNIT YAJC"/>
    <property type="match status" value="1"/>
</dbReference>
<organism evidence="10 11">
    <name type="scientific">Weissella soli</name>
    <dbReference type="NCBI Taxonomy" id="155866"/>
    <lineage>
        <taxon>Bacteria</taxon>
        <taxon>Bacillati</taxon>
        <taxon>Bacillota</taxon>
        <taxon>Bacilli</taxon>
        <taxon>Lactobacillales</taxon>
        <taxon>Lactobacillaceae</taxon>
        <taxon>Weissella</taxon>
    </lineage>
</organism>
<evidence type="ECO:0000313" key="10">
    <source>
        <dbReference type="EMBL" id="RDL11636.1"/>
    </source>
</evidence>
<evidence type="ECO:0000256" key="5">
    <source>
        <dbReference type="ARBA" id="ARBA00022692"/>
    </source>
</evidence>
<evidence type="ECO:0000313" key="11">
    <source>
        <dbReference type="Proteomes" id="UP000254912"/>
    </source>
</evidence>
<comment type="similarity">
    <text evidence="2">Belongs to the YajC family.</text>
</comment>
<comment type="subcellular location">
    <subcellularLocation>
        <location evidence="1">Cell membrane</location>
        <topology evidence="1">Single-pass membrane protein</topology>
    </subcellularLocation>
</comment>
<evidence type="ECO:0000256" key="3">
    <source>
        <dbReference type="ARBA" id="ARBA00022448"/>
    </source>
</evidence>
<proteinExistence type="inferred from homology"/>
<dbReference type="SMART" id="SM01323">
    <property type="entry name" value="YajC"/>
    <property type="match status" value="1"/>
</dbReference>
<keyword evidence="7" id="KW-1133">Transmembrane helix</keyword>
<keyword evidence="6" id="KW-0653">Protein transport</keyword>
<dbReference type="EMBL" id="QRAS01000001">
    <property type="protein sequence ID" value="RDL11636.1"/>
    <property type="molecule type" value="Genomic_DNA"/>
</dbReference>
<sequence length="112" mass="12382">MSQILIIVIFIAAMYFMMIRPQQKQAKQRQQMLAQIQKGTKVVTIGGLHGIVDSLDEKIVVLDVEGVYLTFDRSAIRTVVPTETTPVVTPAAAEATEPVVEEVVEDKDVNVK</sequence>
<dbReference type="PRINTS" id="PR01853">
    <property type="entry name" value="YAJCTRNLCASE"/>
</dbReference>
<evidence type="ECO:0000256" key="4">
    <source>
        <dbReference type="ARBA" id="ARBA00022475"/>
    </source>
</evidence>
<dbReference type="GeneID" id="94545634"/>
<protein>
    <submittedName>
        <fullName evidence="10">Preprotein translocase subunit YajC</fullName>
    </submittedName>
</protein>
<comment type="caution">
    <text evidence="10">The sequence shown here is derived from an EMBL/GenBank/DDBJ whole genome shotgun (WGS) entry which is preliminary data.</text>
</comment>
<keyword evidence="4" id="KW-1003">Cell membrane</keyword>
<gene>
    <name evidence="10" type="ORF">DFP99_0054</name>
</gene>
<evidence type="ECO:0000256" key="6">
    <source>
        <dbReference type="ARBA" id="ARBA00022927"/>
    </source>
</evidence>
<dbReference type="GO" id="GO:0005886">
    <property type="term" value="C:plasma membrane"/>
    <property type="evidence" value="ECO:0007669"/>
    <property type="project" value="UniProtKB-SubCell"/>
</dbReference>
<keyword evidence="11" id="KW-1185">Reference proteome</keyword>
<dbReference type="AlphaFoldDB" id="A0A288QAC8"/>
<reference evidence="10 11" key="1">
    <citation type="submission" date="2018-07" db="EMBL/GenBank/DDBJ databases">
        <title>Genomic Encyclopedia of Type Strains, Phase III (KMG-III): the genomes of soil and plant-associated and newly described type strains.</title>
        <authorList>
            <person name="Whitman W."/>
        </authorList>
    </citation>
    <scope>NUCLEOTIDE SEQUENCE [LARGE SCALE GENOMIC DNA]</scope>
    <source>
        <strain evidence="10 11">CECT 7031</strain>
    </source>
</reference>
<evidence type="ECO:0000256" key="1">
    <source>
        <dbReference type="ARBA" id="ARBA00004162"/>
    </source>
</evidence>
<evidence type="ECO:0000256" key="2">
    <source>
        <dbReference type="ARBA" id="ARBA00006742"/>
    </source>
</evidence>
<dbReference type="PANTHER" id="PTHR33909:SF1">
    <property type="entry name" value="SEC TRANSLOCON ACCESSORY COMPLEX SUBUNIT YAJC"/>
    <property type="match status" value="1"/>
</dbReference>
<dbReference type="NCBIfam" id="TIGR00739">
    <property type="entry name" value="yajC"/>
    <property type="match status" value="1"/>
</dbReference>
<dbReference type="GO" id="GO:0015031">
    <property type="term" value="P:protein transport"/>
    <property type="evidence" value="ECO:0007669"/>
    <property type="project" value="UniProtKB-KW"/>
</dbReference>
<dbReference type="RefSeq" id="WP_070229709.1">
    <property type="nucleotide sequence ID" value="NZ_BJYO01000002.1"/>
</dbReference>
<evidence type="ECO:0000256" key="8">
    <source>
        <dbReference type="ARBA" id="ARBA00023010"/>
    </source>
</evidence>
<keyword evidence="8" id="KW-0811">Translocation</keyword>
<accession>A0A288QAC8</accession>
<dbReference type="InterPro" id="IPR003849">
    <property type="entry name" value="Preprotein_translocase_YajC"/>
</dbReference>
<dbReference type="Pfam" id="PF02699">
    <property type="entry name" value="YajC"/>
    <property type="match status" value="1"/>
</dbReference>
<evidence type="ECO:0000256" key="7">
    <source>
        <dbReference type="ARBA" id="ARBA00022989"/>
    </source>
</evidence>